<name>A0AA38C324_TAXCH</name>
<gene>
    <name evidence="1" type="ORF">KI387_033186</name>
</gene>
<dbReference type="InterPro" id="IPR039904">
    <property type="entry name" value="TRANK1"/>
</dbReference>
<feature type="non-terminal residue" evidence="1">
    <location>
        <position position="1"/>
    </location>
</feature>
<organism evidence="1 2">
    <name type="scientific">Taxus chinensis</name>
    <name type="common">Chinese yew</name>
    <name type="synonym">Taxus wallichiana var. chinensis</name>
    <dbReference type="NCBI Taxonomy" id="29808"/>
    <lineage>
        <taxon>Eukaryota</taxon>
        <taxon>Viridiplantae</taxon>
        <taxon>Streptophyta</taxon>
        <taxon>Embryophyta</taxon>
        <taxon>Tracheophyta</taxon>
        <taxon>Spermatophyta</taxon>
        <taxon>Pinopsida</taxon>
        <taxon>Pinidae</taxon>
        <taxon>Conifers II</taxon>
        <taxon>Cupressales</taxon>
        <taxon>Taxaceae</taxon>
        <taxon>Taxus</taxon>
    </lineage>
</organism>
<reference evidence="1 2" key="1">
    <citation type="journal article" date="2021" name="Nat. Plants">
        <title>The Taxus genome provides insights into paclitaxel biosynthesis.</title>
        <authorList>
            <person name="Xiong X."/>
            <person name="Gou J."/>
            <person name="Liao Q."/>
            <person name="Li Y."/>
            <person name="Zhou Q."/>
            <person name="Bi G."/>
            <person name="Li C."/>
            <person name="Du R."/>
            <person name="Wang X."/>
            <person name="Sun T."/>
            <person name="Guo L."/>
            <person name="Liang H."/>
            <person name="Lu P."/>
            <person name="Wu Y."/>
            <person name="Zhang Z."/>
            <person name="Ro D.K."/>
            <person name="Shang Y."/>
            <person name="Huang S."/>
            <person name="Yan J."/>
        </authorList>
    </citation>
    <scope>NUCLEOTIDE SEQUENCE [LARGE SCALE GENOMIC DNA]</scope>
    <source>
        <strain evidence="1">Ta-2019</strain>
    </source>
</reference>
<feature type="non-terminal residue" evidence="1">
    <location>
        <position position="114"/>
    </location>
</feature>
<protein>
    <submittedName>
        <fullName evidence="1">Uncharacterized protein</fullName>
    </submittedName>
</protein>
<keyword evidence="2" id="KW-1185">Reference proteome</keyword>
<proteinExistence type="predicted"/>
<dbReference type="PANTHER" id="PTHR21529">
    <property type="entry name" value="MAMMARY TURMOR VIRUS RECEPTOR HOMOLOG 1, 2 MTVR1, 2"/>
    <property type="match status" value="1"/>
</dbReference>
<accession>A0AA38C324</accession>
<evidence type="ECO:0000313" key="2">
    <source>
        <dbReference type="Proteomes" id="UP000824469"/>
    </source>
</evidence>
<dbReference type="Proteomes" id="UP000824469">
    <property type="component" value="Unassembled WGS sequence"/>
</dbReference>
<comment type="caution">
    <text evidence="1">The sequence shown here is derived from an EMBL/GenBank/DDBJ whole genome shotgun (WGS) entry which is preliminary data.</text>
</comment>
<dbReference type="EMBL" id="JAHRHJ020003813">
    <property type="protein sequence ID" value="KAH9289069.1"/>
    <property type="molecule type" value="Genomic_DNA"/>
</dbReference>
<dbReference type="AlphaFoldDB" id="A0AA38C324"/>
<sequence length="114" mass="13168">VTFSNECKVSFTKLKGLHVRQQIINTILKLANGWRQTRKHAGSATESLINEYATSGLYLVWTTDVERGEEVLQVLKIWNVLNCVEVPSLRRRLENIFATYTPEYIQRCKAKLLD</sequence>
<dbReference type="PANTHER" id="PTHR21529:SF4">
    <property type="entry name" value="TPR AND ANKYRIN REPEAT-CONTAINING PROTEIN 1"/>
    <property type="match status" value="1"/>
</dbReference>
<evidence type="ECO:0000313" key="1">
    <source>
        <dbReference type="EMBL" id="KAH9289069.1"/>
    </source>
</evidence>
<dbReference type="OMA" id="WDILPMK"/>